<comment type="caution">
    <text evidence="2">The sequence shown here is derived from an EMBL/GenBank/DDBJ whole genome shotgun (WGS) entry which is preliminary data.</text>
</comment>
<dbReference type="Proteomes" id="UP000192801">
    <property type="component" value="Unassembled WGS sequence"/>
</dbReference>
<name>A0A1X0DE65_9MYCO</name>
<proteinExistence type="predicted"/>
<evidence type="ECO:0000313" key="3">
    <source>
        <dbReference type="Proteomes" id="UP000192801"/>
    </source>
</evidence>
<reference evidence="2 3" key="1">
    <citation type="submission" date="2016-12" db="EMBL/GenBank/DDBJ databases">
        <title>The new phylogeny of genus Mycobacterium.</title>
        <authorList>
            <person name="Tortoli E."/>
            <person name="Trovato A."/>
            <person name="Cirillo D.M."/>
        </authorList>
    </citation>
    <scope>NUCLEOTIDE SEQUENCE [LARGE SCALE GENOMIC DNA]</scope>
    <source>
        <strain evidence="2 3">DSM 45130</strain>
    </source>
</reference>
<gene>
    <name evidence="2" type="ORF">BST26_10115</name>
</gene>
<protein>
    <submittedName>
        <fullName evidence="2">Uncharacterized protein</fullName>
    </submittedName>
</protein>
<organism evidence="2 3">
    <name type="scientific">Mycolicibacterium insubricum</name>
    <dbReference type="NCBI Taxonomy" id="444597"/>
    <lineage>
        <taxon>Bacteria</taxon>
        <taxon>Bacillati</taxon>
        <taxon>Actinomycetota</taxon>
        <taxon>Actinomycetes</taxon>
        <taxon>Mycobacteriales</taxon>
        <taxon>Mycobacteriaceae</taxon>
        <taxon>Mycolicibacterium</taxon>
    </lineage>
</organism>
<evidence type="ECO:0000313" key="2">
    <source>
        <dbReference type="EMBL" id="ORA70684.1"/>
    </source>
</evidence>
<dbReference type="EMBL" id="MVHS01000019">
    <property type="protein sequence ID" value="ORA70684.1"/>
    <property type="molecule type" value="Genomic_DNA"/>
</dbReference>
<sequence>MAAAVALGTNACGGGHQQSNGSENPASESNAAAPDYNSVEPSAGVSFDQVMEVYVDDMRHANGIGEITTAFWKYRCFSRLNDYWGKTPAEEAHLMRDYQAQHPELEDVFKRGGADALSSLTEEQSQKLMEWTPDLSDPNFSNCDSYQRMKANPLGF</sequence>
<dbReference type="AlphaFoldDB" id="A0A1X0DE65"/>
<feature type="region of interest" description="Disordered" evidence="1">
    <location>
        <begin position="12"/>
        <end position="39"/>
    </location>
</feature>
<dbReference type="STRING" id="444597.BST26_10115"/>
<evidence type="ECO:0000256" key="1">
    <source>
        <dbReference type="SAM" id="MobiDB-lite"/>
    </source>
</evidence>
<accession>A0A1X0DE65</accession>
<keyword evidence="3" id="KW-1185">Reference proteome</keyword>
<feature type="compositionally biased region" description="Low complexity" evidence="1">
    <location>
        <begin position="19"/>
        <end position="34"/>
    </location>
</feature>